<evidence type="ECO:0000256" key="7">
    <source>
        <dbReference type="SAM" id="Phobius"/>
    </source>
</evidence>
<protein>
    <recommendedName>
        <fullName evidence="8">Iron-binding zinc finger CDGSH type domain-containing protein</fullName>
    </recommendedName>
</protein>
<evidence type="ECO:0000313" key="9">
    <source>
        <dbReference type="EMBL" id="EGG17980.1"/>
    </source>
</evidence>
<keyword evidence="2" id="KW-0479">Metal-binding</keyword>
<evidence type="ECO:0000256" key="4">
    <source>
        <dbReference type="ARBA" id="ARBA00023014"/>
    </source>
</evidence>
<dbReference type="InterPro" id="IPR052950">
    <property type="entry name" value="CISD"/>
</dbReference>
<keyword evidence="1" id="KW-0001">2Fe-2S</keyword>
<dbReference type="GO" id="GO:0051537">
    <property type="term" value="F:2 iron, 2 sulfur cluster binding"/>
    <property type="evidence" value="ECO:0007669"/>
    <property type="project" value="UniProtKB-KW"/>
</dbReference>
<feature type="transmembrane region" description="Helical" evidence="7">
    <location>
        <begin position="130"/>
        <end position="150"/>
    </location>
</feature>
<feature type="domain" description="Iron-binding zinc finger CDGSH type" evidence="8">
    <location>
        <begin position="44"/>
        <end position="80"/>
    </location>
</feature>
<dbReference type="RefSeq" id="XP_004356872.1">
    <property type="nucleotide sequence ID" value="XM_004356819.1"/>
</dbReference>
<keyword evidence="4" id="KW-0411">Iron-sulfur</keyword>
<evidence type="ECO:0000256" key="6">
    <source>
        <dbReference type="SAM" id="MobiDB-lite"/>
    </source>
</evidence>
<feature type="region of interest" description="Disordered" evidence="6">
    <location>
        <begin position="1"/>
        <end position="21"/>
    </location>
</feature>
<evidence type="ECO:0000256" key="2">
    <source>
        <dbReference type="ARBA" id="ARBA00022723"/>
    </source>
</evidence>
<dbReference type="KEGG" id="dfa:DFA_06646"/>
<reference evidence="10" key="1">
    <citation type="journal article" date="2011" name="Genome Res.">
        <title>Phylogeny-wide analysis of social amoeba genomes highlights ancient origins for complex intercellular communication.</title>
        <authorList>
            <person name="Heidel A.J."/>
            <person name="Lawal H.M."/>
            <person name="Felder M."/>
            <person name="Schilde C."/>
            <person name="Helps N.R."/>
            <person name="Tunggal B."/>
            <person name="Rivero F."/>
            <person name="John U."/>
            <person name="Schleicher M."/>
            <person name="Eichinger L."/>
            <person name="Platzer M."/>
            <person name="Noegel A.A."/>
            <person name="Schaap P."/>
            <person name="Gloeckner G."/>
        </authorList>
    </citation>
    <scope>NUCLEOTIDE SEQUENCE [LARGE SCALE GENOMIC DNA]</scope>
    <source>
        <strain evidence="10">SH3</strain>
    </source>
</reference>
<evidence type="ECO:0000256" key="1">
    <source>
        <dbReference type="ARBA" id="ARBA00022714"/>
    </source>
</evidence>
<sequence length="156" mass="17741">MNSAKDIFESWTKSTDKEEDVEEEDLSIVPSLQWEIAQHNYSLDGPIPVDASNEDKWICRCGQSKSYPYCDGSHTQYNIDNGSNVGPLKVPKENGRIVYVCRCGYSKEKPFCDGTHTKLRLIDRKPDDTSLFTSYLIIGASFLIFSYLSFKESIPH</sequence>
<dbReference type="Gene3D" id="3.40.5.90">
    <property type="entry name" value="CDGSH iron-sulfur domain, mitoNEET-type"/>
    <property type="match status" value="2"/>
</dbReference>
<dbReference type="InterPro" id="IPR042216">
    <property type="entry name" value="MitoNEET_CISD"/>
</dbReference>
<evidence type="ECO:0000259" key="8">
    <source>
        <dbReference type="SMART" id="SM00704"/>
    </source>
</evidence>
<dbReference type="OrthoDB" id="15717at2759"/>
<comment type="cofactor">
    <cofactor evidence="5">
        <name>[2Fe-2S] cluster</name>
        <dbReference type="ChEBI" id="CHEBI:190135"/>
    </cofactor>
</comment>
<keyword evidence="7" id="KW-0472">Membrane</keyword>
<dbReference type="EMBL" id="GL883020">
    <property type="protein sequence ID" value="EGG17980.1"/>
    <property type="molecule type" value="Genomic_DNA"/>
</dbReference>
<dbReference type="PANTHER" id="PTHR46491">
    <property type="entry name" value="CDGSH IRON SULFUR DOMAIN PROTEIN HOMOLOG"/>
    <property type="match status" value="1"/>
</dbReference>
<organism evidence="9 10">
    <name type="scientific">Cavenderia fasciculata</name>
    <name type="common">Slime mold</name>
    <name type="synonym">Dictyostelium fasciculatum</name>
    <dbReference type="NCBI Taxonomy" id="261658"/>
    <lineage>
        <taxon>Eukaryota</taxon>
        <taxon>Amoebozoa</taxon>
        <taxon>Evosea</taxon>
        <taxon>Eumycetozoa</taxon>
        <taxon>Dictyostelia</taxon>
        <taxon>Acytosteliales</taxon>
        <taxon>Cavenderiaceae</taxon>
        <taxon>Cavenderia</taxon>
    </lineage>
</organism>
<name>F4Q1W0_CACFS</name>
<proteinExistence type="predicted"/>
<evidence type="ECO:0000256" key="3">
    <source>
        <dbReference type="ARBA" id="ARBA00023004"/>
    </source>
</evidence>
<gene>
    <name evidence="9" type="ORF">DFA_06646</name>
</gene>
<dbReference type="GeneID" id="14870161"/>
<evidence type="ECO:0000313" key="10">
    <source>
        <dbReference type="Proteomes" id="UP000007797"/>
    </source>
</evidence>
<keyword evidence="3" id="KW-0408">Iron</keyword>
<dbReference type="InterPro" id="IPR018967">
    <property type="entry name" value="FeS-contain_CDGSH-typ"/>
</dbReference>
<feature type="domain" description="Iron-binding zinc finger CDGSH type" evidence="8">
    <location>
        <begin position="85"/>
        <end position="122"/>
    </location>
</feature>
<dbReference type="Proteomes" id="UP000007797">
    <property type="component" value="Unassembled WGS sequence"/>
</dbReference>
<dbReference type="AlphaFoldDB" id="F4Q1W0"/>
<accession>F4Q1W0</accession>
<dbReference type="STRING" id="1054147.F4Q1W0"/>
<keyword evidence="7" id="KW-1133">Transmembrane helix</keyword>
<evidence type="ECO:0000256" key="5">
    <source>
        <dbReference type="ARBA" id="ARBA00034078"/>
    </source>
</evidence>
<dbReference type="PANTHER" id="PTHR46491:SF11">
    <property type="entry name" value="IRON-BINDING ZINC FINGER CDGSH TYPE DOMAIN-CONTAINING PROTEIN"/>
    <property type="match status" value="1"/>
</dbReference>
<dbReference type="GO" id="GO:0005737">
    <property type="term" value="C:cytoplasm"/>
    <property type="evidence" value="ECO:0007669"/>
    <property type="project" value="UniProtKB-ARBA"/>
</dbReference>
<dbReference type="SMART" id="SM00704">
    <property type="entry name" value="ZnF_CDGSH"/>
    <property type="match status" value="2"/>
</dbReference>
<keyword evidence="10" id="KW-1185">Reference proteome</keyword>
<dbReference type="GO" id="GO:0046872">
    <property type="term" value="F:metal ion binding"/>
    <property type="evidence" value="ECO:0007669"/>
    <property type="project" value="UniProtKB-KW"/>
</dbReference>
<keyword evidence="7" id="KW-0812">Transmembrane</keyword>
<dbReference type="Pfam" id="PF09360">
    <property type="entry name" value="zf-CDGSH"/>
    <property type="match status" value="2"/>
</dbReference>